<protein>
    <submittedName>
        <fullName evidence="1">Colanic acid biosynthesis glycosyltransferase WcaC</fullName>
    </submittedName>
</protein>
<dbReference type="Proteomes" id="UP000297989">
    <property type="component" value="Unassembled WGS sequence"/>
</dbReference>
<dbReference type="EMBL" id="PYKK01001805">
    <property type="protein sequence ID" value="TGD16813.1"/>
    <property type="molecule type" value="Genomic_DNA"/>
</dbReference>
<dbReference type="GO" id="GO:0016740">
    <property type="term" value="F:transferase activity"/>
    <property type="evidence" value="ECO:0007669"/>
    <property type="project" value="UniProtKB-KW"/>
</dbReference>
<evidence type="ECO:0000313" key="2">
    <source>
        <dbReference type="Proteomes" id="UP000297989"/>
    </source>
</evidence>
<name>A0A659RX16_SALET</name>
<evidence type="ECO:0000313" key="1">
    <source>
        <dbReference type="EMBL" id="TGD16813.1"/>
    </source>
</evidence>
<keyword evidence="1" id="KW-0808">Transferase</keyword>
<reference evidence="1 2" key="1">
    <citation type="submission" date="2018-03" db="EMBL/GenBank/DDBJ databases">
        <title>Non-Typhoidal Salmonella genome sequencing and assembly.</title>
        <authorList>
            <person name="Matchawe C."/>
        </authorList>
    </citation>
    <scope>NUCLEOTIDE SEQUENCE [LARGE SCALE GENOMIC DNA]</scope>
    <source>
        <strain evidence="1 2">8EV</strain>
    </source>
</reference>
<feature type="non-terminal residue" evidence="1">
    <location>
        <position position="1"/>
    </location>
</feature>
<organism evidence="1 2">
    <name type="scientific">Salmonella enterica subsp. enterica serovar Poona</name>
    <dbReference type="NCBI Taxonomy" id="436295"/>
    <lineage>
        <taxon>Bacteria</taxon>
        <taxon>Pseudomonadati</taxon>
        <taxon>Pseudomonadota</taxon>
        <taxon>Gammaproteobacteria</taxon>
        <taxon>Enterobacterales</taxon>
        <taxon>Enterobacteriaceae</taxon>
        <taxon>Salmonella</taxon>
    </lineage>
</organism>
<accession>A0A659RX16</accession>
<proteinExistence type="predicted"/>
<dbReference type="AlphaFoldDB" id="A0A659RX16"/>
<comment type="caution">
    <text evidence="1">The sequence shown here is derived from an EMBL/GenBank/DDBJ whole genome shotgun (WGS) entry which is preliminary data.</text>
</comment>
<sequence>SAAQTRAATARQRLAERRQPDTAQAVFGTTLDAFRMRSRVAYSGQQMLEEYVSFYQNL</sequence>
<gene>
    <name evidence="1" type="ORF">C9F10_26755</name>
</gene>